<evidence type="ECO:0000259" key="2">
    <source>
        <dbReference type="Pfam" id="PF14833"/>
    </source>
</evidence>
<dbReference type="GO" id="GO:0005739">
    <property type="term" value="C:mitochondrion"/>
    <property type="evidence" value="ECO:0007669"/>
    <property type="project" value="TreeGrafter"/>
</dbReference>
<dbReference type="InterPro" id="IPR029154">
    <property type="entry name" value="HIBADH-like_NADP-bd"/>
</dbReference>
<evidence type="ECO:0000259" key="1">
    <source>
        <dbReference type="Pfam" id="PF00596"/>
    </source>
</evidence>
<evidence type="ECO:0008006" key="5">
    <source>
        <dbReference type="Google" id="ProtNLM"/>
    </source>
</evidence>
<feature type="domain" description="Class II aldolase/adducin N-terminal" evidence="1">
    <location>
        <begin position="32"/>
        <end position="90"/>
    </location>
</feature>
<dbReference type="GO" id="GO:0006574">
    <property type="term" value="P:L-valine catabolic process"/>
    <property type="evidence" value="ECO:0007669"/>
    <property type="project" value="TreeGrafter"/>
</dbReference>
<dbReference type="Pfam" id="PF00596">
    <property type="entry name" value="Aldolase_II"/>
    <property type="match status" value="1"/>
</dbReference>
<evidence type="ECO:0000313" key="3">
    <source>
        <dbReference type="EMBL" id="KPM36048.1"/>
    </source>
</evidence>
<dbReference type="EMBL" id="LKCW01000221">
    <property type="protein sequence ID" value="KPM36048.1"/>
    <property type="molecule type" value="Genomic_DNA"/>
</dbReference>
<dbReference type="GO" id="GO:0008442">
    <property type="term" value="F:3-hydroxyisobutyrate dehydrogenase activity"/>
    <property type="evidence" value="ECO:0007669"/>
    <property type="project" value="TreeGrafter"/>
</dbReference>
<dbReference type="InterPro" id="IPR008927">
    <property type="entry name" value="6-PGluconate_DH-like_C_sf"/>
</dbReference>
<dbReference type="AlphaFoldDB" id="A0A0P7B6J9"/>
<dbReference type="PANTHER" id="PTHR22981:SF81">
    <property type="entry name" value="DEHYDROGENASE, PUTATIVE-RELATED"/>
    <property type="match status" value="1"/>
</dbReference>
<dbReference type="InterPro" id="IPR036409">
    <property type="entry name" value="Aldolase_II/adducin_N_sf"/>
</dbReference>
<organism evidence="3 4">
    <name type="scientific">Neonectria ditissima</name>
    <dbReference type="NCBI Taxonomy" id="78410"/>
    <lineage>
        <taxon>Eukaryota</taxon>
        <taxon>Fungi</taxon>
        <taxon>Dikarya</taxon>
        <taxon>Ascomycota</taxon>
        <taxon>Pezizomycotina</taxon>
        <taxon>Sordariomycetes</taxon>
        <taxon>Hypocreomycetidae</taxon>
        <taxon>Hypocreales</taxon>
        <taxon>Nectriaceae</taxon>
        <taxon>Neonectria</taxon>
    </lineage>
</organism>
<dbReference type="InterPro" id="IPR013328">
    <property type="entry name" value="6PGD_dom2"/>
</dbReference>
<dbReference type="Pfam" id="PF14833">
    <property type="entry name" value="NAD_binding_11"/>
    <property type="match status" value="1"/>
</dbReference>
<proteinExistence type="predicted"/>
<dbReference type="STRING" id="78410.A0A0P7B6J9"/>
<gene>
    <name evidence="3" type="ORF">AK830_g10529</name>
</gene>
<accession>A0A0P7B6J9</accession>
<dbReference type="Proteomes" id="UP000050424">
    <property type="component" value="Unassembled WGS sequence"/>
</dbReference>
<dbReference type="PANTHER" id="PTHR22981">
    <property type="entry name" value="3-HYDROXYISOBUTYRATE DEHYDROGENASE-RELATED"/>
    <property type="match status" value="1"/>
</dbReference>
<dbReference type="Gene3D" id="3.40.225.10">
    <property type="entry name" value="Class II aldolase/adducin N-terminal domain"/>
    <property type="match status" value="1"/>
</dbReference>
<dbReference type="GO" id="GO:0051287">
    <property type="term" value="F:NAD binding"/>
    <property type="evidence" value="ECO:0007669"/>
    <property type="project" value="InterPro"/>
</dbReference>
<dbReference type="SUPFAM" id="SSF48179">
    <property type="entry name" value="6-phosphogluconate dehydrogenase C-terminal domain-like"/>
    <property type="match status" value="1"/>
</dbReference>
<reference evidence="3 4" key="1">
    <citation type="submission" date="2015-09" db="EMBL/GenBank/DDBJ databases">
        <title>Draft genome of a European isolate of the apple canker pathogen Neonectria ditissima.</title>
        <authorList>
            <person name="Gomez-Cortecero A."/>
            <person name="Harrison R.J."/>
            <person name="Armitage A.D."/>
        </authorList>
    </citation>
    <scope>NUCLEOTIDE SEQUENCE [LARGE SCALE GENOMIC DNA]</scope>
    <source>
        <strain evidence="3 4">R09/05</strain>
    </source>
</reference>
<name>A0A0P7B6J9_9HYPO</name>
<keyword evidence="4" id="KW-1185">Reference proteome</keyword>
<dbReference type="InterPro" id="IPR001303">
    <property type="entry name" value="Aldolase_II/adducin_N"/>
</dbReference>
<feature type="domain" description="3-hydroxyisobutyrate dehydrogenase-like NAD-binding" evidence="2">
    <location>
        <begin position="121"/>
        <end position="193"/>
    </location>
</feature>
<dbReference type="SUPFAM" id="SSF53639">
    <property type="entry name" value="AraD/HMP-PK domain-like"/>
    <property type="match status" value="1"/>
</dbReference>
<comment type="caution">
    <text evidence="3">The sequence shown here is derived from an EMBL/GenBank/DDBJ whole genome shotgun (WGS) entry which is preliminary data.</text>
</comment>
<dbReference type="Gene3D" id="1.10.1040.10">
    <property type="entry name" value="N-(1-d-carboxylethyl)-l-norvaline Dehydrogenase, domain 2"/>
    <property type="match status" value="1"/>
</dbReference>
<protein>
    <recommendedName>
        <fullName evidence="5">Class II aldolase/adducin N-terminal domain-containing protein</fullName>
    </recommendedName>
</protein>
<evidence type="ECO:0000313" key="4">
    <source>
        <dbReference type="Proteomes" id="UP000050424"/>
    </source>
</evidence>
<dbReference type="OrthoDB" id="21615at2759"/>
<sequence>MPGYGVTGSDRFLRSSSLFSTSQYLPQWAGAAEFIIHGHIHRKYPPVIAACHTHSVNGRAWASFGRRLKMLDQDVCNFYGDAHGVYNECGGLLLSEEEGERRAARAYWKRPHSPKPWSSVVALATAETFNIAVRSGMDQRVLRDVLSSSTAQSCISDKWNPVPGVVLTAPSSNQYTPGFKIQLMAKDLELAME</sequence>